<gene>
    <name evidence="8" type="ORF">GTA08_BOTSDO01671</name>
</gene>
<keyword evidence="2 6" id="KW-0560">Oxidoreductase</keyword>
<evidence type="ECO:0000256" key="1">
    <source>
        <dbReference type="ARBA" id="ARBA00009986"/>
    </source>
</evidence>
<protein>
    <recommendedName>
        <fullName evidence="3">aldehyde dehydrogenase (NAD(+))</fullName>
        <ecNumber evidence="3">1.2.1.3</ecNumber>
    </recommendedName>
</protein>
<dbReference type="InterPro" id="IPR015590">
    <property type="entry name" value="Aldehyde_DH_dom"/>
</dbReference>
<reference evidence="8" key="1">
    <citation type="submission" date="2020-04" db="EMBL/GenBank/DDBJ databases">
        <title>Genome Assembly and Annotation of Botryosphaeria dothidea sdau 11-99, a Latent Pathogen of Apple Fruit Ring Rot in China.</title>
        <authorList>
            <person name="Yu C."/>
            <person name="Diao Y."/>
            <person name="Lu Q."/>
            <person name="Zhao J."/>
            <person name="Cui S."/>
            <person name="Peng C."/>
            <person name="He B."/>
            <person name="Liu H."/>
        </authorList>
    </citation>
    <scope>NUCLEOTIDE SEQUENCE [LARGE SCALE GENOMIC DNA]</scope>
    <source>
        <strain evidence="8">Sdau11-99</strain>
    </source>
</reference>
<dbReference type="PROSITE" id="PS00687">
    <property type="entry name" value="ALDEHYDE_DEHYDR_GLU"/>
    <property type="match status" value="1"/>
</dbReference>
<dbReference type="InterPro" id="IPR016162">
    <property type="entry name" value="Ald_DH_N"/>
</dbReference>
<evidence type="ECO:0000256" key="4">
    <source>
        <dbReference type="ARBA" id="ARBA00049194"/>
    </source>
</evidence>
<dbReference type="InterPro" id="IPR016163">
    <property type="entry name" value="Ald_DH_C"/>
</dbReference>
<evidence type="ECO:0000256" key="2">
    <source>
        <dbReference type="ARBA" id="ARBA00023002"/>
    </source>
</evidence>
<evidence type="ECO:0000256" key="5">
    <source>
        <dbReference type="PROSITE-ProRule" id="PRU10007"/>
    </source>
</evidence>
<evidence type="ECO:0000256" key="6">
    <source>
        <dbReference type="RuleBase" id="RU003345"/>
    </source>
</evidence>
<dbReference type="EC" id="1.2.1.3" evidence="3"/>
<comment type="similarity">
    <text evidence="1 6">Belongs to the aldehyde dehydrogenase family.</text>
</comment>
<dbReference type="AlphaFoldDB" id="A0A8H4NBU6"/>
<dbReference type="InterPro" id="IPR029510">
    <property type="entry name" value="Ald_DH_CS_GLU"/>
</dbReference>
<dbReference type="Proteomes" id="UP000572817">
    <property type="component" value="Unassembled WGS sequence"/>
</dbReference>
<name>A0A8H4NBU6_9PEZI</name>
<dbReference type="Gene3D" id="3.40.605.10">
    <property type="entry name" value="Aldehyde Dehydrogenase, Chain A, domain 1"/>
    <property type="match status" value="1"/>
</dbReference>
<dbReference type="EMBL" id="WWBZ02000001">
    <property type="protein sequence ID" value="KAF4313271.1"/>
    <property type="molecule type" value="Genomic_DNA"/>
</dbReference>
<sequence length="492" mass="51882">MTATNGTNGANGTTEKIETRLFINNEFVESSDKKIFQLLCPSTREPVAAVHEASVADTNAAVAAAKAAQPAWAALSPAARAAPMRKLAELLRAAHAPMARLEAVAMGRPLGAYHDHLACASFFELNAGLGWEPQGATSLHTPGMLNLTLRQPFGVAAAIIPWNCPAIFFGSKAAPMVAAGNCVVVKSSEKAPLTSAFIASLIAQAGFPPGVINVLHGHGATSGAALAAHMDVRVLSFTGSGRTGRLISEAAARSNLKNLHLELGGKSPALVFDDADLERAAADTQFSMTFNTGQVCMANTRIYVQEGVAEAFVEKFKARYAAVKVGDSLAEGTQMGPLADQMQFENVNRYIQLGKEAGGKLILGGEEHADAGKGYFVGPHIFTDLPEDSKPLKEEIFGPVVCIGTFKTEEEALRKANDTEYGLYSAVYTKDVSRAIRIAKGLEAGTVGVNCTSPTLAADMPFGGYKSSGIGREGLKQSLNNFLEEKTVLIKL</sequence>
<evidence type="ECO:0000313" key="9">
    <source>
        <dbReference type="Proteomes" id="UP000572817"/>
    </source>
</evidence>
<evidence type="ECO:0000313" key="8">
    <source>
        <dbReference type="EMBL" id="KAF4313271.1"/>
    </source>
</evidence>
<evidence type="ECO:0000259" key="7">
    <source>
        <dbReference type="Pfam" id="PF00171"/>
    </source>
</evidence>
<organism evidence="8 9">
    <name type="scientific">Botryosphaeria dothidea</name>
    <dbReference type="NCBI Taxonomy" id="55169"/>
    <lineage>
        <taxon>Eukaryota</taxon>
        <taxon>Fungi</taxon>
        <taxon>Dikarya</taxon>
        <taxon>Ascomycota</taxon>
        <taxon>Pezizomycotina</taxon>
        <taxon>Dothideomycetes</taxon>
        <taxon>Dothideomycetes incertae sedis</taxon>
        <taxon>Botryosphaeriales</taxon>
        <taxon>Botryosphaeriaceae</taxon>
        <taxon>Botryosphaeria</taxon>
    </lineage>
</organism>
<evidence type="ECO:0000256" key="3">
    <source>
        <dbReference type="ARBA" id="ARBA00024226"/>
    </source>
</evidence>
<keyword evidence="9" id="KW-1185">Reference proteome</keyword>
<dbReference type="GO" id="GO:0004029">
    <property type="term" value="F:aldehyde dehydrogenase (NAD+) activity"/>
    <property type="evidence" value="ECO:0007669"/>
    <property type="project" value="UniProtKB-EC"/>
</dbReference>
<feature type="domain" description="Aldehyde dehydrogenase" evidence="7">
    <location>
        <begin position="27"/>
        <end position="488"/>
    </location>
</feature>
<dbReference type="OrthoDB" id="310895at2759"/>
<dbReference type="SUPFAM" id="SSF53720">
    <property type="entry name" value="ALDH-like"/>
    <property type="match status" value="1"/>
</dbReference>
<dbReference type="FunFam" id="3.40.605.10:FF:000007">
    <property type="entry name" value="NAD/NADP-dependent betaine aldehyde dehydrogenase"/>
    <property type="match status" value="1"/>
</dbReference>
<proteinExistence type="inferred from homology"/>
<accession>A0A8H4NBU6</accession>
<dbReference type="Gene3D" id="3.40.309.10">
    <property type="entry name" value="Aldehyde Dehydrogenase, Chain A, domain 2"/>
    <property type="match status" value="1"/>
</dbReference>
<comment type="caution">
    <text evidence="8">The sequence shown here is derived from an EMBL/GenBank/DDBJ whole genome shotgun (WGS) entry which is preliminary data.</text>
</comment>
<feature type="active site" evidence="5">
    <location>
        <position position="262"/>
    </location>
</feature>
<dbReference type="Pfam" id="PF00171">
    <property type="entry name" value="Aldedh"/>
    <property type="match status" value="1"/>
</dbReference>
<dbReference type="PANTHER" id="PTHR11699">
    <property type="entry name" value="ALDEHYDE DEHYDROGENASE-RELATED"/>
    <property type="match status" value="1"/>
</dbReference>
<comment type="catalytic activity">
    <reaction evidence="4">
        <text>an aldehyde + NAD(+) + H2O = a carboxylate + NADH + 2 H(+)</text>
        <dbReference type="Rhea" id="RHEA:16185"/>
        <dbReference type="ChEBI" id="CHEBI:15377"/>
        <dbReference type="ChEBI" id="CHEBI:15378"/>
        <dbReference type="ChEBI" id="CHEBI:17478"/>
        <dbReference type="ChEBI" id="CHEBI:29067"/>
        <dbReference type="ChEBI" id="CHEBI:57540"/>
        <dbReference type="ChEBI" id="CHEBI:57945"/>
        <dbReference type="EC" id="1.2.1.3"/>
    </reaction>
</comment>
<dbReference type="InterPro" id="IPR016161">
    <property type="entry name" value="Ald_DH/histidinol_DH"/>
</dbReference>
<dbReference type="FunFam" id="3.40.309.10:FF:000012">
    <property type="entry name" value="Betaine aldehyde dehydrogenase"/>
    <property type="match status" value="1"/>
</dbReference>